<gene>
    <name evidence="8" type="ORF">COB13_08020</name>
</gene>
<dbReference type="PANTHER" id="PTHR22911:SF6">
    <property type="entry name" value="SOLUTE CARRIER FAMILY 35 MEMBER G1"/>
    <property type="match status" value="1"/>
</dbReference>
<keyword evidence="3 6" id="KW-0812">Transmembrane</keyword>
<comment type="similarity">
    <text evidence="2">Belongs to the drug/metabolite transporter (DMT) superfamily. 10 TMS drug/metabolite exporter (DME) (TC 2.A.7.3) family.</text>
</comment>
<dbReference type="GO" id="GO:0016020">
    <property type="term" value="C:membrane"/>
    <property type="evidence" value="ECO:0007669"/>
    <property type="project" value="UniProtKB-SubCell"/>
</dbReference>
<dbReference type="EMBL" id="NVUS01000008">
    <property type="protein sequence ID" value="PCJ01294.1"/>
    <property type="molecule type" value="Genomic_DNA"/>
</dbReference>
<feature type="domain" description="EamA" evidence="7">
    <location>
        <begin position="5"/>
        <end position="138"/>
    </location>
</feature>
<comment type="caution">
    <text evidence="8">The sequence shown here is derived from an EMBL/GenBank/DDBJ whole genome shotgun (WGS) entry which is preliminary data.</text>
</comment>
<reference key="1">
    <citation type="submission" date="2017-08" db="EMBL/GenBank/DDBJ databases">
        <title>A dynamic microbial community with high functional redundancy inhabits the cold, oxic subseafloor aquifer.</title>
        <authorList>
            <person name="Tully B.J."/>
            <person name="Wheat C.G."/>
            <person name="Glazer B.T."/>
            <person name="Huber J.A."/>
        </authorList>
    </citation>
    <scope>NUCLEOTIDE SEQUENCE [LARGE SCALE GENOMIC DNA]</scope>
</reference>
<feature type="transmembrane region" description="Helical" evidence="6">
    <location>
        <begin position="122"/>
        <end position="139"/>
    </location>
</feature>
<evidence type="ECO:0000256" key="6">
    <source>
        <dbReference type="SAM" id="Phobius"/>
    </source>
</evidence>
<dbReference type="InterPro" id="IPR037185">
    <property type="entry name" value="EmrE-like"/>
</dbReference>
<dbReference type="InterPro" id="IPR000620">
    <property type="entry name" value="EamA_dom"/>
</dbReference>
<dbReference type="AlphaFoldDB" id="A0A2A4Z2E1"/>
<sequence>MQPMRGIAFKITSVTTFMVMASLIKASSGHVPAGEAVFFRSFFALPVIFVWLFYTHELSTGLKTKNIKGHIWRGIIGSMAMGFGFTGLGLLPLPEATAIGFASPILAVIFAAIFLGEKIRAFRISTVILGLIGVLIILSPRLGADQSFDNAATFGAIAVLLSATFGAFAQIFTRKLVLVEKTVTIVFYFSLSSTLLSLLSIPFGWVVPSTQEALILIFAGFAGGLGQIFLTSSYRFAPTAVIAPFDYVSMILALIVGYFIFDEVPTTIMLIGAAVVITAGILIIWRESRLGISRSKARKVRAQ</sequence>
<name>A0A2A4Z2E1_9PROT</name>
<feature type="transmembrane region" description="Helical" evidence="6">
    <location>
        <begin position="151"/>
        <end position="173"/>
    </location>
</feature>
<reference evidence="8" key="2">
    <citation type="journal article" date="2018" name="ISME J.">
        <title>A dynamic microbial community with high functional redundancy inhabits the cold, oxic subseafloor aquifer.</title>
        <authorList>
            <person name="Tully B.J."/>
            <person name="Wheat C.G."/>
            <person name="Glazer B.T."/>
            <person name="Huber J.A."/>
        </authorList>
    </citation>
    <scope>NUCLEOTIDE SEQUENCE</scope>
    <source>
        <strain evidence="8">NORP83</strain>
    </source>
</reference>
<comment type="subcellular location">
    <subcellularLocation>
        <location evidence="1">Membrane</location>
        <topology evidence="1">Multi-pass membrane protein</topology>
    </subcellularLocation>
</comment>
<keyword evidence="4 6" id="KW-1133">Transmembrane helix</keyword>
<dbReference type="Pfam" id="PF00892">
    <property type="entry name" value="EamA"/>
    <property type="match status" value="2"/>
</dbReference>
<evidence type="ECO:0000256" key="4">
    <source>
        <dbReference type="ARBA" id="ARBA00022989"/>
    </source>
</evidence>
<feature type="transmembrane region" description="Helical" evidence="6">
    <location>
        <begin position="36"/>
        <end position="54"/>
    </location>
</feature>
<protein>
    <submittedName>
        <fullName evidence="8">EamA family transporter</fullName>
    </submittedName>
</protein>
<feature type="transmembrane region" description="Helical" evidence="6">
    <location>
        <begin position="185"/>
        <end position="207"/>
    </location>
</feature>
<proteinExistence type="inferred from homology"/>
<dbReference type="PANTHER" id="PTHR22911">
    <property type="entry name" value="ACYL-MALONYL CONDENSING ENZYME-RELATED"/>
    <property type="match status" value="1"/>
</dbReference>
<evidence type="ECO:0000256" key="5">
    <source>
        <dbReference type="ARBA" id="ARBA00023136"/>
    </source>
</evidence>
<evidence type="ECO:0000256" key="2">
    <source>
        <dbReference type="ARBA" id="ARBA00009853"/>
    </source>
</evidence>
<feature type="transmembrane region" description="Helical" evidence="6">
    <location>
        <begin position="74"/>
        <end position="91"/>
    </location>
</feature>
<feature type="transmembrane region" description="Helical" evidence="6">
    <location>
        <begin position="213"/>
        <end position="230"/>
    </location>
</feature>
<feature type="domain" description="EamA" evidence="7">
    <location>
        <begin position="154"/>
        <end position="284"/>
    </location>
</feature>
<evidence type="ECO:0000256" key="1">
    <source>
        <dbReference type="ARBA" id="ARBA00004141"/>
    </source>
</evidence>
<evidence type="ECO:0000313" key="8">
    <source>
        <dbReference type="EMBL" id="PCJ01294.1"/>
    </source>
</evidence>
<feature type="transmembrane region" description="Helical" evidence="6">
    <location>
        <begin position="242"/>
        <end position="261"/>
    </location>
</feature>
<feature type="transmembrane region" description="Helical" evidence="6">
    <location>
        <begin position="267"/>
        <end position="285"/>
    </location>
</feature>
<evidence type="ECO:0000259" key="7">
    <source>
        <dbReference type="Pfam" id="PF00892"/>
    </source>
</evidence>
<dbReference type="SUPFAM" id="SSF103481">
    <property type="entry name" value="Multidrug resistance efflux transporter EmrE"/>
    <property type="match status" value="2"/>
</dbReference>
<evidence type="ECO:0000256" key="3">
    <source>
        <dbReference type="ARBA" id="ARBA00022692"/>
    </source>
</evidence>
<feature type="transmembrane region" description="Helical" evidence="6">
    <location>
        <begin position="97"/>
        <end position="115"/>
    </location>
</feature>
<keyword evidence="5 6" id="KW-0472">Membrane</keyword>
<accession>A0A2A4Z2E1</accession>
<organism evidence="8">
    <name type="scientific">OCS116 cluster bacterium</name>
    <dbReference type="NCBI Taxonomy" id="2030921"/>
    <lineage>
        <taxon>Bacteria</taxon>
        <taxon>Pseudomonadati</taxon>
        <taxon>Pseudomonadota</taxon>
        <taxon>Alphaproteobacteria</taxon>
        <taxon>OCS116 cluster</taxon>
    </lineage>
</organism>
<feature type="transmembrane region" description="Helical" evidence="6">
    <location>
        <begin position="7"/>
        <end position="24"/>
    </location>
</feature>